<feature type="domain" description="Ig-like" evidence="9">
    <location>
        <begin position="11"/>
        <end position="104"/>
    </location>
</feature>
<dbReference type="SUPFAM" id="SSF48726">
    <property type="entry name" value="Immunoglobulin"/>
    <property type="match status" value="1"/>
</dbReference>
<keyword evidence="6" id="KW-0325">Glycoprotein</keyword>
<comment type="caution">
    <text evidence="10">The sequence shown here is derived from an EMBL/GenBank/DDBJ whole genome shotgun (WGS) entry which is preliminary data.</text>
</comment>
<keyword evidence="4" id="KW-0472">Membrane</keyword>
<protein>
    <recommendedName>
        <fullName evidence="9">Ig-like domain-containing protein</fullName>
    </recommendedName>
</protein>
<gene>
    <name evidence="10" type="ORF">QTO34_019489</name>
</gene>
<dbReference type="GO" id="GO:0042101">
    <property type="term" value="C:T cell receptor complex"/>
    <property type="evidence" value="ECO:0007669"/>
    <property type="project" value="UniProtKB-KW"/>
</dbReference>
<keyword evidence="8" id="KW-1279">T cell receptor</keyword>
<dbReference type="InterPro" id="IPR003599">
    <property type="entry name" value="Ig_sub"/>
</dbReference>
<dbReference type="Proteomes" id="UP001177744">
    <property type="component" value="Unassembled WGS sequence"/>
</dbReference>
<keyword evidence="5" id="KW-1015">Disulfide bond</keyword>
<evidence type="ECO:0000256" key="2">
    <source>
        <dbReference type="ARBA" id="ARBA00022475"/>
    </source>
</evidence>
<dbReference type="InterPro" id="IPR007110">
    <property type="entry name" value="Ig-like_dom"/>
</dbReference>
<dbReference type="SMART" id="SM00409">
    <property type="entry name" value="IG"/>
    <property type="match status" value="1"/>
</dbReference>
<evidence type="ECO:0000256" key="4">
    <source>
        <dbReference type="ARBA" id="ARBA00023136"/>
    </source>
</evidence>
<dbReference type="Pfam" id="PF07686">
    <property type="entry name" value="V-set"/>
    <property type="match status" value="1"/>
</dbReference>
<evidence type="ECO:0000256" key="6">
    <source>
        <dbReference type="ARBA" id="ARBA00023180"/>
    </source>
</evidence>
<keyword evidence="3" id="KW-0732">Signal</keyword>
<keyword evidence="2" id="KW-1003">Cell membrane</keyword>
<evidence type="ECO:0000256" key="8">
    <source>
        <dbReference type="ARBA" id="ARBA00043266"/>
    </source>
</evidence>
<evidence type="ECO:0000313" key="10">
    <source>
        <dbReference type="EMBL" id="KAK1338830.1"/>
    </source>
</evidence>
<evidence type="ECO:0000259" key="9">
    <source>
        <dbReference type="PROSITE" id="PS50835"/>
    </source>
</evidence>
<dbReference type="AlphaFoldDB" id="A0AA40HWT1"/>
<dbReference type="InterPro" id="IPR013783">
    <property type="entry name" value="Ig-like_fold"/>
</dbReference>
<dbReference type="PANTHER" id="PTHR19339">
    <property type="entry name" value="T CELL RECEPTOR ALPHA VARIABLE 39"/>
    <property type="match status" value="1"/>
</dbReference>
<name>A0AA40HWT1_CNENI</name>
<proteinExistence type="predicted"/>
<organism evidence="10 11">
    <name type="scientific">Cnephaeus nilssonii</name>
    <name type="common">Northern bat</name>
    <name type="synonym">Eptesicus nilssonii</name>
    <dbReference type="NCBI Taxonomy" id="3371016"/>
    <lineage>
        <taxon>Eukaryota</taxon>
        <taxon>Metazoa</taxon>
        <taxon>Chordata</taxon>
        <taxon>Craniata</taxon>
        <taxon>Vertebrata</taxon>
        <taxon>Euteleostomi</taxon>
        <taxon>Mammalia</taxon>
        <taxon>Eutheria</taxon>
        <taxon>Laurasiatheria</taxon>
        <taxon>Chiroptera</taxon>
        <taxon>Yangochiroptera</taxon>
        <taxon>Vespertilionidae</taxon>
        <taxon>Cnephaeus</taxon>
    </lineage>
</organism>
<evidence type="ECO:0000313" key="11">
    <source>
        <dbReference type="Proteomes" id="UP001177744"/>
    </source>
</evidence>
<dbReference type="PROSITE" id="PS50835">
    <property type="entry name" value="IG_LIKE"/>
    <property type="match status" value="1"/>
</dbReference>
<evidence type="ECO:0000256" key="7">
    <source>
        <dbReference type="ARBA" id="ARBA00038651"/>
    </source>
</evidence>
<evidence type="ECO:0000256" key="1">
    <source>
        <dbReference type="ARBA" id="ARBA00004236"/>
    </source>
</evidence>
<keyword evidence="8" id="KW-1064">Adaptive immunity</keyword>
<dbReference type="InterPro" id="IPR051896">
    <property type="entry name" value="TCR_alpha_variable"/>
</dbReference>
<dbReference type="InterPro" id="IPR013106">
    <property type="entry name" value="Ig_V-set"/>
</dbReference>
<keyword evidence="11" id="KW-1185">Reference proteome</keyword>
<dbReference type="InterPro" id="IPR036179">
    <property type="entry name" value="Ig-like_dom_sf"/>
</dbReference>
<evidence type="ECO:0000256" key="5">
    <source>
        <dbReference type="ARBA" id="ARBA00023157"/>
    </source>
</evidence>
<accession>A0AA40HWT1</accession>
<reference evidence="10" key="1">
    <citation type="submission" date="2023-06" db="EMBL/GenBank/DDBJ databases">
        <title>Reference genome for the Northern bat (Eptesicus nilssonii), a most northern bat species.</title>
        <authorList>
            <person name="Laine V.N."/>
            <person name="Pulliainen A.T."/>
            <person name="Lilley T.M."/>
        </authorList>
    </citation>
    <scope>NUCLEOTIDE SEQUENCE</scope>
    <source>
        <strain evidence="10">BLF_Eptnil</strain>
        <tissue evidence="10">Kidney</tissue>
    </source>
</reference>
<comment type="subunit">
    <text evidence="7">Alpha-beta TR is a heterodimer composed of an alpha and beta chain; disulfide-linked. The alpha-beta TR is associated with the transmembrane signaling CD3 coreceptor proteins to form the TR-CD3 (TcR or TCR). The assembly of alpha-beta TR heterodimers with CD3 occurs in the endoplasmic reticulum where a single alpha-beta TR heterodimer associates with one CD3D-CD3E heterodimer, one CD3G-CD3E heterodimer and one CD247 homodimer forming a stable octameric structure. CD3D-CD3E and CD3G-CD3E heterodimers preferentially associate with TR alpha and TR beta chains, respectively. The association of the CD247 homodimer is the last step of TcR assembly in the endoplasmic reticulum and is required for transport to the cell surface.</text>
</comment>
<dbReference type="Gene3D" id="2.60.40.10">
    <property type="entry name" value="Immunoglobulins"/>
    <property type="match status" value="1"/>
</dbReference>
<evidence type="ECO:0000256" key="3">
    <source>
        <dbReference type="ARBA" id="ARBA00022729"/>
    </source>
</evidence>
<dbReference type="PANTHER" id="PTHR19339:SF5">
    <property type="entry name" value="IG-LIKE DOMAIN-CONTAINING PROTEIN"/>
    <property type="match status" value="1"/>
</dbReference>
<comment type="subcellular location">
    <subcellularLocation>
        <location evidence="1">Cell membrane</location>
    </subcellularLocation>
</comment>
<sequence length="138" mass="15141">MAWSLRQHQPPRRVRGMKVEQSPSVLSLQEGTSSTLRCTFSSTMYKVQWFRQNPGGGLITLFHMSSGTSHNGRLSATVNTQDLYSTLNITASRLEDSATYLCAADAQWCQVLRILTLNVDVGLGGTAIMTVGKSSKML</sequence>
<keyword evidence="8" id="KW-0391">Immunity</keyword>
<dbReference type="EMBL" id="JAULJE010000009">
    <property type="protein sequence ID" value="KAK1338830.1"/>
    <property type="molecule type" value="Genomic_DNA"/>
</dbReference>
<dbReference type="SMART" id="SM00406">
    <property type="entry name" value="IGv"/>
    <property type="match status" value="1"/>
</dbReference>